<feature type="non-terminal residue" evidence="1">
    <location>
        <position position="1"/>
    </location>
</feature>
<dbReference type="AlphaFoldDB" id="A0A382CTW5"/>
<name>A0A382CTW5_9ZZZZ</name>
<sequence>VVVDVVPDNGWIQVGGLTLDLAFTCFAPGAGDVVAVGVGEHPVSGQEVKALVQGFLGRPYVGVMVGGQVILEAALDDPLEVYLHDDKITAGAVRWQEGLDLESGQGEPAGFGAVFVDCPGY</sequence>
<organism evidence="1">
    <name type="scientific">marine metagenome</name>
    <dbReference type="NCBI Taxonomy" id="408172"/>
    <lineage>
        <taxon>unclassified sequences</taxon>
        <taxon>metagenomes</taxon>
        <taxon>ecological metagenomes</taxon>
    </lineage>
</organism>
<evidence type="ECO:0000313" key="1">
    <source>
        <dbReference type="EMBL" id="SVB29608.1"/>
    </source>
</evidence>
<feature type="non-terminal residue" evidence="1">
    <location>
        <position position="121"/>
    </location>
</feature>
<dbReference type="EMBL" id="UINC01036124">
    <property type="protein sequence ID" value="SVB29608.1"/>
    <property type="molecule type" value="Genomic_DNA"/>
</dbReference>
<gene>
    <name evidence="1" type="ORF">METZ01_LOCUS182462</name>
</gene>
<reference evidence="1" key="1">
    <citation type="submission" date="2018-05" db="EMBL/GenBank/DDBJ databases">
        <authorList>
            <person name="Lanie J.A."/>
            <person name="Ng W.-L."/>
            <person name="Kazmierczak K.M."/>
            <person name="Andrzejewski T.M."/>
            <person name="Davidsen T.M."/>
            <person name="Wayne K.J."/>
            <person name="Tettelin H."/>
            <person name="Glass J.I."/>
            <person name="Rusch D."/>
            <person name="Podicherti R."/>
            <person name="Tsui H.-C.T."/>
            <person name="Winkler M.E."/>
        </authorList>
    </citation>
    <scope>NUCLEOTIDE SEQUENCE</scope>
</reference>
<accession>A0A382CTW5</accession>
<protein>
    <submittedName>
        <fullName evidence="1">Uncharacterized protein</fullName>
    </submittedName>
</protein>
<proteinExistence type="predicted"/>